<comment type="caution">
    <text evidence="7">The sequence shown here is derived from an EMBL/GenBank/DDBJ whole genome shotgun (WGS) entry which is preliminary data.</text>
</comment>
<evidence type="ECO:0000313" key="7">
    <source>
        <dbReference type="EMBL" id="KAK4787285.1"/>
    </source>
</evidence>
<dbReference type="PANTHER" id="PTHR46196">
    <property type="entry name" value="TRANSCRIPTION FACTOR BHLH155-LIKE ISOFORM X1-RELATED"/>
    <property type="match status" value="1"/>
</dbReference>
<dbReference type="InterPro" id="IPR025610">
    <property type="entry name" value="MYC/MYB_N"/>
</dbReference>
<evidence type="ECO:0000313" key="8">
    <source>
        <dbReference type="Proteomes" id="UP001346149"/>
    </source>
</evidence>
<dbReference type="EMBL" id="JAXQNO010000012">
    <property type="protein sequence ID" value="KAK4787285.1"/>
    <property type="molecule type" value="Genomic_DNA"/>
</dbReference>
<proteinExistence type="predicted"/>
<reference evidence="7 8" key="1">
    <citation type="journal article" date="2023" name="Hortic Res">
        <title>Pangenome of water caltrop reveals structural variations and asymmetric subgenome divergence after allopolyploidization.</title>
        <authorList>
            <person name="Zhang X."/>
            <person name="Chen Y."/>
            <person name="Wang L."/>
            <person name="Yuan Y."/>
            <person name="Fang M."/>
            <person name="Shi L."/>
            <person name="Lu R."/>
            <person name="Comes H.P."/>
            <person name="Ma Y."/>
            <person name="Chen Y."/>
            <person name="Huang G."/>
            <person name="Zhou Y."/>
            <person name="Zheng Z."/>
            <person name="Qiu Y."/>
        </authorList>
    </citation>
    <scope>NUCLEOTIDE SEQUENCE [LARGE SCALE GENOMIC DNA]</scope>
    <source>
        <strain evidence="7">F231</strain>
    </source>
</reference>
<dbReference type="PROSITE" id="PS50888">
    <property type="entry name" value="BHLH"/>
    <property type="match status" value="1"/>
</dbReference>
<dbReference type="InterPro" id="IPR011598">
    <property type="entry name" value="bHLH_dom"/>
</dbReference>
<keyword evidence="3" id="KW-0804">Transcription</keyword>
<sequence>MGEVEWETKRALRRLCCENSWSYGAVWRFDPRNSMLLTREHTFYGEYQVGQVIGNMLLQVHVVGEGAVGRAALTGKHLWIVADSKEGQEVDLEVLNHFSAGVKTLAVIPLKHHGVVLLGAMKTIMEKPELVDETRKFFFGVDHVSGTFLAGNVPSSSYSETPDMNSLFDSLLSYGNSCSENFSSINSEIGPEKLIRNTYCTSDQLQSLAFEKEEDLSYLLTDMSSEHRVRSSFTEGPCISSWSSESSVLTSLEPPMPSTTPTRDLSTVHLMKLNTSVDNFGIGHFQSFDETMVQHPKASSGLNRSFDELDSGNPTADVSSSSLIDDLSQWLAGSPEHNIAGPDGYLDCNIEQSILENTGNCSTSNVFNTEKGSFDGLGVDLGCVLDGSCLDFPVNSNITTRNTVLGYDQPFSAPRKGLFSELGIEELLEGVGSTITKSSNRDSVSASRIKGSEGSVMNGTDCCKHEEFIPRSHVGLWIDDSHGVIAGGSAVCPPKGADEPVKPTRKRGKPGESTRPRPKDRQLIQDRLKELRGIIPNGAKCSIDALLDRTVKHMLFLQNVSKYVNKIKQNDEPKLIVPENAMILKNECKRGGKEGSRDGITWAFEVGSQSMVCPIIVEDLSSPGQMMIEMHCEEQGLFLEIADVIRGFGLKILKGVMEVRNSKIWSHFIVEATAQVTRKEVFWSLVQLLQQPVPNELNFLDCPDHQTAGTILHCENYTQSVLSLPLS</sequence>
<protein>
    <recommendedName>
        <fullName evidence="6">BHLH domain-containing protein</fullName>
    </recommendedName>
</protein>
<organism evidence="7 8">
    <name type="scientific">Trapa natans</name>
    <name type="common">Water chestnut</name>
    <dbReference type="NCBI Taxonomy" id="22666"/>
    <lineage>
        <taxon>Eukaryota</taxon>
        <taxon>Viridiplantae</taxon>
        <taxon>Streptophyta</taxon>
        <taxon>Embryophyta</taxon>
        <taxon>Tracheophyta</taxon>
        <taxon>Spermatophyta</taxon>
        <taxon>Magnoliopsida</taxon>
        <taxon>eudicotyledons</taxon>
        <taxon>Gunneridae</taxon>
        <taxon>Pentapetalae</taxon>
        <taxon>rosids</taxon>
        <taxon>malvids</taxon>
        <taxon>Myrtales</taxon>
        <taxon>Lythraceae</taxon>
        <taxon>Trapa</taxon>
    </lineage>
</organism>
<feature type="region of interest" description="Disordered" evidence="5">
    <location>
        <begin position="490"/>
        <end position="520"/>
    </location>
</feature>
<accession>A0AAN7LTB4</accession>
<feature type="domain" description="BHLH" evidence="6">
    <location>
        <begin position="508"/>
        <end position="557"/>
    </location>
</feature>
<dbReference type="GO" id="GO:0046983">
    <property type="term" value="F:protein dimerization activity"/>
    <property type="evidence" value="ECO:0007669"/>
    <property type="project" value="InterPro"/>
</dbReference>
<dbReference type="Pfam" id="PF14215">
    <property type="entry name" value="bHLH-MYC_N"/>
    <property type="match status" value="1"/>
</dbReference>
<dbReference type="AlphaFoldDB" id="A0AAN7LTB4"/>
<evidence type="ECO:0000256" key="1">
    <source>
        <dbReference type="ARBA" id="ARBA00004123"/>
    </source>
</evidence>
<evidence type="ECO:0000259" key="6">
    <source>
        <dbReference type="PROSITE" id="PS50888"/>
    </source>
</evidence>
<name>A0AAN7LTB4_TRANT</name>
<evidence type="ECO:0000256" key="4">
    <source>
        <dbReference type="ARBA" id="ARBA00023242"/>
    </source>
</evidence>
<feature type="compositionally biased region" description="Basic and acidic residues" evidence="5">
    <location>
        <begin position="509"/>
        <end position="520"/>
    </location>
</feature>
<keyword evidence="8" id="KW-1185">Reference proteome</keyword>
<dbReference type="GO" id="GO:0005634">
    <property type="term" value="C:nucleus"/>
    <property type="evidence" value="ECO:0007669"/>
    <property type="project" value="UniProtKB-SubCell"/>
</dbReference>
<dbReference type="GO" id="GO:0003700">
    <property type="term" value="F:DNA-binding transcription factor activity"/>
    <property type="evidence" value="ECO:0007669"/>
    <property type="project" value="InterPro"/>
</dbReference>
<evidence type="ECO:0000256" key="3">
    <source>
        <dbReference type="ARBA" id="ARBA00023163"/>
    </source>
</evidence>
<evidence type="ECO:0000256" key="5">
    <source>
        <dbReference type="SAM" id="MobiDB-lite"/>
    </source>
</evidence>
<dbReference type="Proteomes" id="UP001346149">
    <property type="component" value="Unassembled WGS sequence"/>
</dbReference>
<dbReference type="InterPro" id="IPR043561">
    <property type="entry name" value="LHW-like"/>
</dbReference>
<comment type="subcellular location">
    <subcellularLocation>
        <location evidence="1">Nucleus</location>
    </subcellularLocation>
</comment>
<gene>
    <name evidence="7" type="ORF">SAY86_011118</name>
</gene>
<dbReference type="PANTHER" id="PTHR46196:SF2">
    <property type="entry name" value="TRANSCRIPTION FACTOR BHLH157"/>
    <property type="match status" value="1"/>
</dbReference>
<dbReference type="Pfam" id="PF23176">
    <property type="entry name" value="bHLH_LHW"/>
    <property type="match status" value="1"/>
</dbReference>
<evidence type="ECO:0000256" key="2">
    <source>
        <dbReference type="ARBA" id="ARBA00023015"/>
    </source>
</evidence>
<keyword evidence="2" id="KW-0805">Transcription regulation</keyword>
<keyword evidence="4" id="KW-0539">Nucleus</keyword>